<evidence type="ECO:0000313" key="2">
    <source>
        <dbReference type="Proteomes" id="UP000728032"/>
    </source>
</evidence>
<proteinExistence type="predicted"/>
<sequence length="104" mass="11348">MYLQVILKFIKRYRGSDIEPTATSSAAADLSASTSLISRTFRPFLSTSPFSPNTSSAMEGLRCAFEPTAMSSAAADLSASTSLINRTFRPFLSTSPLYSPVYYR</sequence>
<organism evidence="1">
    <name type="scientific">Oppiella nova</name>
    <dbReference type="NCBI Taxonomy" id="334625"/>
    <lineage>
        <taxon>Eukaryota</taxon>
        <taxon>Metazoa</taxon>
        <taxon>Ecdysozoa</taxon>
        <taxon>Arthropoda</taxon>
        <taxon>Chelicerata</taxon>
        <taxon>Arachnida</taxon>
        <taxon>Acari</taxon>
        <taxon>Acariformes</taxon>
        <taxon>Sarcoptiformes</taxon>
        <taxon>Oribatida</taxon>
        <taxon>Brachypylina</taxon>
        <taxon>Oppioidea</taxon>
        <taxon>Oppiidae</taxon>
        <taxon>Oppiella</taxon>
    </lineage>
</organism>
<dbReference type="Proteomes" id="UP000728032">
    <property type="component" value="Unassembled WGS sequence"/>
</dbReference>
<gene>
    <name evidence="1" type="ORF">ONB1V03_LOCUS12057</name>
</gene>
<dbReference type="EMBL" id="CAJPVJ010009449">
    <property type="protein sequence ID" value="CAG2172601.1"/>
    <property type="molecule type" value="Genomic_DNA"/>
</dbReference>
<reference evidence="1" key="1">
    <citation type="submission" date="2020-11" db="EMBL/GenBank/DDBJ databases">
        <authorList>
            <person name="Tran Van P."/>
        </authorList>
    </citation>
    <scope>NUCLEOTIDE SEQUENCE</scope>
</reference>
<accession>A0A7R9M865</accession>
<dbReference type="AlphaFoldDB" id="A0A7R9M865"/>
<name>A0A7R9M865_9ACAR</name>
<dbReference type="EMBL" id="OC924274">
    <property type="protein sequence ID" value="CAD7655414.1"/>
    <property type="molecule type" value="Genomic_DNA"/>
</dbReference>
<evidence type="ECO:0000313" key="1">
    <source>
        <dbReference type="EMBL" id="CAD7655414.1"/>
    </source>
</evidence>
<protein>
    <submittedName>
        <fullName evidence="1">Uncharacterized protein</fullName>
    </submittedName>
</protein>
<keyword evidence="2" id="KW-1185">Reference proteome</keyword>